<organism evidence="3 4">
    <name type="scientific">Rhynchophorus ferrugineus</name>
    <name type="common">Red palm weevil</name>
    <name type="synonym">Curculio ferrugineus</name>
    <dbReference type="NCBI Taxonomy" id="354439"/>
    <lineage>
        <taxon>Eukaryota</taxon>
        <taxon>Metazoa</taxon>
        <taxon>Ecdysozoa</taxon>
        <taxon>Arthropoda</taxon>
        <taxon>Hexapoda</taxon>
        <taxon>Insecta</taxon>
        <taxon>Pterygota</taxon>
        <taxon>Neoptera</taxon>
        <taxon>Endopterygota</taxon>
        <taxon>Coleoptera</taxon>
        <taxon>Polyphaga</taxon>
        <taxon>Cucujiformia</taxon>
        <taxon>Curculionidae</taxon>
        <taxon>Dryophthorinae</taxon>
        <taxon>Rhynchophorus</taxon>
    </lineage>
</organism>
<dbReference type="AlphaFoldDB" id="A0A834IID4"/>
<evidence type="ECO:0000256" key="2">
    <source>
        <dbReference type="SAM" id="Phobius"/>
    </source>
</evidence>
<dbReference type="Proteomes" id="UP000625711">
    <property type="component" value="Unassembled WGS sequence"/>
</dbReference>
<feature type="region of interest" description="Disordered" evidence="1">
    <location>
        <begin position="232"/>
        <end position="253"/>
    </location>
</feature>
<feature type="transmembrane region" description="Helical" evidence="2">
    <location>
        <begin position="9"/>
        <end position="35"/>
    </location>
</feature>
<dbReference type="OrthoDB" id="6726710at2759"/>
<reference evidence="3" key="1">
    <citation type="submission" date="2020-08" db="EMBL/GenBank/DDBJ databases">
        <title>Genome sequencing and assembly of the red palm weevil Rhynchophorus ferrugineus.</title>
        <authorList>
            <person name="Dias G.B."/>
            <person name="Bergman C.M."/>
            <person name="Manee M."/>
        </authorList>
    </citation>
    <scope>NUCLEOTIDE SEQUENCE</scope>
    <source>
        <strain evidence="3">AA-2017</strain>
        <tissue evidence="3">Whole larva</tissue>
    </source>
</reference>
<comment type="caution">
    <text evidence="3">The sequence shown here is derived from an EMBL/GenBank/DDBJ whole genome shotgun (WGS) entry which is preliminary data.</text>
</comment>
<name>A0A834IID4_RHYFE</name>
<keyword evidence="4" id="KW-1185">Reference proteome</keyword>
<accession>A0A834IID4</accession>
<evidence type="ECO:0000313" key="4">
    <source>
        <dbReference type="Proteomes" id="UP000625711"/>
    </source>
</evidence>
<dbReference type="EMBL" id="JAACXV010000354">
    <property type="protein sequence ID" value="KAF7279607.1"/>
    <property type="molecule type" value="Genomic_DNA"/>
</dbReference>
<keyword evidence="2" id="KW-0472">Membrane</keyword>
<evidence type="ECO:0000313" key="3">
    <source>
        <dbReference type="EMBL" id="KAF7279607.1"/>
    </source>
</evidence>
<sequence length="253" mass="29313">MGYIQLVKWILPTAIALLNFFVSFAKFLPLILVLVQPVISAPTLETELWINPCSNHQIRQVRSTAEKELNFFITTLNKDMFMELKSLYPQNVGKMKSNCPRFNKLIDPIKGAANITIAHENFYKSMIEFAMFLDRLKNIPINTNTQFDLEKRRSIYEKTQNNLKLTICEFNETIMKQLKGPNMLTQKPPRVKTTCLPKQADLSHIQMLDMQFFDKLRRFFKLGKKNLKLIKRRGKGSSKAKSGQKHRTKAASV</sequence>
<gene>
    <name evidence="3" type="ORF">GWI33_007002</name>
</gene>
<evidence type="ECO:0000256" key="1">
    <source>
        <dbReference type="SAM" id="MobiDB-lite"/>
    </source>
</evidence>
<keyword evidence="2" id="KW-0812">Transmembrane</keyword>
<proteinExistence type="predicted"/>
<keyword evidence="2" id="KW-1133">Transmembrane helix</keyword>
<protein>
    <submittedName>
        <fullName evidence="3">Uncharacterized protein</fullName>
    </submittedName>
</protein>